<keyword evidence="1" id="KW-0472">Membrane</keyword>
<reference evidence="2 3" key="1">
    <citation type="submission" date="2024-04" db="EMBL/GenBank/DDBJ databases">
        <authorList>
            <consortium name="Genoscope - CEA"/>
            <person name="William W."/>
        </authorList>
    </citation>
    <scope>NUCLEOTIDE SEQUENCE [LARGE SCALE GENOMIC DNA]</scope>
</reference>
<feature type="transmembrane region" description="Helical" evidence="1">
    <location>
        <begin position="93"/>
        <end position="110"/>
    </location>
</feature>
<evidence type="ECO:0000256" key="1">
    <source>
        <dbReference type="SAM" id="Phobius"/>
    </source>
</evidence>
<protein>
    <submittedName>
        <fullName evidence="2">Uncharacterized protein</fullName>
    </submittedName>
</protein>
<name>A0AAV2I5D7_LYMST</name>
<keyword evidence="1" id="KW-0812">Transmembrane</keyword>
<keyword evidence="3" id="KW-1185">Reference proteome</keyword>
<dbReference type="Proteomes" id="UP001497497">
    <property type="component" value="Unassembled WGS sequence"/>
</dbReference>
<feature type="non-terminal residue" evidence="2">
    <location>
        <position position="111"/>
    </location>
</feature>
<feature type="transmembrane region" description="Helical" evidence="1">
    <location>
        <begin position="68"/>
        <end position="86"/>
    </location>
</feature>
<accession>A0AAV2I5D7</accession>
<sequence length="111" mass="12708">MPCAWIWSVFPIHLWYIHCRHPMDFYKIPSNKLNSAKIIICLLLMVSSILKIFITVQDERNSTPPPNAVYVSSSIMAITYILVAYLNRCSRKAGIASPCVLFIFWILNTAC</sequence>
<comment type="caution">
    <text evidence="2">The sequence shown here is derived from an EMBL/GenBank/DDBJ whole genome shotgun (WGS) entry which is preliminary data.</text>
</comment>
<gene>
    <name evidence="2" type="ORF">GSLYS_00014349001</name>
</gene>
<keyword evidence="1" id="KW-1133">Transmembrane helix</keyword>
<dbReference type="EMBL" id="CAXITT010000395">
    <property type="protein sequence ID" value="CAL1540700.1"/>
    <property type="molecule type" value="Genomic_DNA"/>
</dbReference>
<evidence type="ECO:0000313" key="2">
    <source>
        <dbReference type="EMBL" id="CAL1540700.1"/>
    </source>
</evidence>
<proteinExistence type="predicted"/>
<evidence type="ECO:0000313" key="3">
    <source>
        <dbReference type="Proteomes" id="UP001497497"/>
    </source>
</evidence>
<dbReference type="AlphaFoldDB" id="A0AAV2I5D7"/>
<feature type="transmembrane region" description="Helical" evidence="1">
    <location>
        <begin position="36"/>
        <end position="56"/>
    </location>
</feature>
<organism evidence="2 3">
    <name type="scientific">Lymnaea stagnalis</name>
    <name type="common">Great pond snail</name>
    <name type="synonym">Helix stagnalis</name>
    <dbReference type="NCBI Taxonomy" id="6523"/>
    <lineage>
        <taxon>Eukaryota</taxon>
        <taxon>Metazoa</taxon>
        <taxon>Spiralia</taxon>
        <taxon>Lophotrochozoa</taxon>
        <taxon>Mollusca</taxon>
        <taxon>Gastropoda</taxon>
        <taxon>Heterobranchia</taxon>
        <taxon>Euthyneura</taxon>
        <taxon>Panpulmonata</taxon>
        <taxon>Hygrophila</taxon>
        <taxon>Lymnaeoidea</taxon>
        <taxon>Lymnaeidae</taxon>
        <taxon>Lymnaea</taxon>
    </lineage>
</organism>